<dbReference type="Pfam" id="PF24553">
    <property type="entry name" value="Rv0428c_C"/>
    <property type="match status" value="1"/>
</dbReference>
<dbReference type="STRING" id="1035195.HMPREF9997_02548"/>
<dbReference type="Gene3D" id="3.40.630.30">
    <property type="match status" value="1"/>
</dbReference>
<feature type="domain" description="N-acetyltransferase" evidence="1">
    <location>
        <begin position="184"/>
        <end position="323"/>
    </location>
</feature>
<evidence type="ECO:0000313" key="2">
    <source>
        <dbReference type="EMBL" id="EKX87771.1"/>
    </source>
</evidence>
<evidence type="ECO:0000259" key="1">
    <source>
        <dbReference type="PROSITE" id="PS51186"/>
    </source>
</evidence>
<dbReference type="PATRIC" id="fig|1035195.3.peg.2274"/>
<dbReference type="InterPro" id="IPR056935">
    <property type="entry name" value="Rv0428c-like_C"/>
</dbReference>
<dbReference type="SUPFAM" id="SSF55729">
    <property type="entry name" value="Acyl-CoA N-acyltransferases (Nat)"/>
    <property type="match status" value="1"/>
</dbReference>
<dbReference type="CDD" id="cd04301">
    <property type="entry name" value="NAT_SF"/>
    <property type="match status" value="1"/>
</dbReference>
<dbReference type="InterPro" id="IPR056934">
    <property type="entry name" value="SH3_Rv0428c"/>
</dbReference>
<dbReference type="GO" id="GO:0016747">
    <property type="term" value="F:acyltransferase activity, transferring groups other than amino-acyl groups"/>
    <property type="evidence" value="ECO:0007669"/>
    <property type="project" value="InterPro"/>
</dbReference>
<reference evidence="2 3" key="1">
    <citation type="submission" date="2012-05" db="EMBL/GenBank/DDBJ databases">
        <authorList>
            <person name="Weinstock G."/>
            <person name="Sodergren E."/>
            <person name="Lobos E.A."/>
            <person name="Fulton L."/>
            <person name="Fulton R."/>
            <person name="Courtney L."/>
            <person name="Fronick C."/>
            <person name="O'Laughlin M."/>
            <person name="Godfrey J."/>
            <person name="Wilson R.M."/>
            <person name="Miner T."/>
            <person name="Farmer C."/>
            <person name="Delehaunty K."/>
            <person name="Cordes M."/>
            <person name="Minx P."/>
            <person name="Tomlinson C."/>
            <person name="Chen J."/>
            <person name="Wollam A."/>
            <person name="Pepin K.H."/>
            <person name="Bhonagiri V."/>
            <person name="Zhang X."/>
            <person name="Suruliraj S."/>
            <person name="Warren W."/>
            <person name="Mitreva M."/>
            <person name="Mardis E.R."/>
            <person name="Wilson R.K."/>
        </authorList>
    </citation>
    <scope>NUCLEOTIDE SEQUENCE [LARGE SCALE GENOMIC DNA]</scope>
    <source>
        <strain evidence="2 3">F0235</strain>
    </source>
</reference>
<accession>L1MA03</accession>
<dbReference type="HOGENOM" id="CLU_048109_3_0_11"/>
<sequence>MVPMRKISTPSIGDRVVVRRFVPDQPGKVSDIIGHVLATEPLTVRPQDGSPEVTIPAELIQILKIIPPQRVRNSDIRAVETATAKAFPGIDHRWEGQWLLRAGDGITERSNSAAPLGHSAGLSEVPTQAIFEFYQRHNLPVRILIPDRIGNPARTLCQGPAWHYGPEISVMTRTLNDLPEAPEVRFRLDVQPTKDWLNLYHFRGTALPEHALNLLRTRIDGTMGFGQLIDSDGRTVAITRGTITTSDDGRTWLGYSAVEVDAAYRRRGLGTQLGIHMLHWGKQQGADHSYLQVVDTNVAGISLYKKLGFAEHHRHRYAKYRAG</sequence>
<dbReference type="OrthoDB" id="9775595at2"/>
<dbReference type="eggNOG" id="COG0456">
    <property type="taxonomic scope" value="Bacteria"/>
</dbReference>
<organism evidence="2 3">
    <name type="scientific">Corynebacterium durum F0235</name>
    <dbReference type="NCBI Taxonomy" id="1035195"/>
    <lineage>
        <taxon>Bacteria</taxon>
        <taxon>Bacillati</taxon>
        <taxon>Actinomycetota</taxon>
        <taxon>Actinomycetes</taxon>
        <taxon>Mycobacteriales</taxon>
        <taxon>Corynebacteriaceae</taxon>
        <taxon>Corynebacterium</taxon>
    </lineage>
</organism>
<dbReference type="InterPro" id="IPR016181">
    <property type="entry name" value="Acyl_CoA_acyltransferase"/>
</dbReference>
<gene>
    <name evidence="2" type="ORF">HMPREF9997_02548</name>
</gene>
<proteinExistence type="predicted"/>
<dbReference type="EMBL" id="AMEM01000041">
    <property type="protein sequence ID" value="EKX87771.1"/>
    <property type="molecule type" value="Genomic_DNA"/>
</dbReference>
<comment type="caution">
    <text evidence="2">The sequence shown here is derived from an EMBL/GenBank/DDBJ whole genome shotgun (WGS) entry which is preliminary data.</text>
</comment>
<dbReference type="AlphaFoldDB" id="L1MA03"/>
<keyword evidence="2" id="KW-0808">Transferase</keyword>
<protein>
    <submittedName>
        <fullName evidence="2">Acetyltransferase, GNAT family</fullName>
    </submittedName>
</protein>
<dbReference type="PROSITE" id="PS51186">
    <property type="entry name" value="GNAT"/>
    <property type="match status" value="1"/>
</dbReference>
<dbReference type="Pfam" id="PF24551">
    <property type="entry name" value="SH3_Rv0428c"/>
    <property type="match status" value="1"/>
</dbReference>
<dbReference type="Proteomes" id="UP000010445">
    <property type="component" value="Unassembled WGS sequence"/>
</dbReference>
<keyword evidence="3" id="KW-1185">Reference proteome</keyword>
<evidence type="ECO:0000313" key="3">
    <source>
        <dbReference type="Proteomes" id="UP000010445"/>
    </source>
</evidence>
<dbReference type="InterPro" id="IPR000182">
    <property type="entry name" value="GNAT_dom"/>
</dbReference>
<name>L1MA03_9CORY</name>
<dbReference type="RefSeq" id="WP_006062352.1">
    <property type="nucleotide sequence ID" value="NZ_KB290824.1"/>
</dbReference>